<comment type="similarity">
    <text evidence="1 4 7">Belongs to the tRNA pseudouridine synthase TruA family.</text>
</comment>
<keyword evidence="3 4" id="KW-0413">Isomerase</keyword>
<feature type="region of interest" description="Disordered" evidence="8">
    <location>
        <begin position="287"/>
        <end position="308"/>
    </location>
</feature>
<dbReference type="GO" id="GO:0031119">
    <property type="term" value="P:tRNA pseudouridine synthesis"/>
    <property type="evidence" value="ECO:0007669"/>
    <property type="project" value="UniProtKB-UniRule"/>
</dbReference>
<dbReference type="AlphaFoldDB" id="A0A516Q5B4"/>
<evidence type="ECO:0000256" key="2">
    <source>
        <dbReference type="ARBA" id="ARBA00022694"/>
    </source>
</evidence>
<evidence type="ECO:0000256" key="8">
    <source>
        <dbReference type="SAM" id="MobiDB-lite"/>
    </source>
</evidence>
<dbReference type="SUPFAM" id="SSF55120">
    <property type="entry name" value="Pseudouridine synthase"/>
    <property type="match status" value="1"/>
</dbReference>
<evidence type="ECO:0000256" key="7">
    <source>
        <dbReference type="RuleBase" id="RU003792"/>
    </source>
</evidence>
<feature type="compositionally biased region" description="Basic and acidic residues" evidence="8">
    <location>
        <begin position="287"/>
        <end position="300"/>
    </location>
</feature>
<evidence type="ECO:0000256" key="3">
    <source>
        <dbReference type="ARBA" id="ARBA00023235"/>
    </source>
</evidence>
<sequence>MGEVDLGPSGTARVHQDSAITQSTRWRLDVSYRGTDFSGWAAQPGRRTVQGELELWLPRLLRVGHPVGLTCAGRTDAGVHARGQVCHFDLDPAVITDDGTTLRRRFARVLPDDLVVRRVSRAPTGFDARFSAIQRRYVYRLSDLAVPPDPLHRDHLATWQRPLDLSAMNLAGQSLIGLRDFAAFCKRRDGATTIRTLIELSGRRVDHGPLAGTIEFTVIADAFCHSMVRALVGALVRVGEGSRDAGWAAEVATRGVRDSGIQVMPASGLTLEEVGYPDDDQLAARAEESRKLRRVDHGRSESIITEDD</sequence>
<dbReference type="EMBL" id="CP041692">
    <property type="protein sequence ID" value="QDP98618.1"/>
    <property type="molecule type" value="Genomic_DNA"/>
</dbReference>
<dbReference type="Gene3D" id="3.30.70.580">
    <property type="entry name" value="Pseudouridine synthase I, catalytic domain, N-terminal subdomain"/>
    <property type="match status" value="1"/>
</dbReference>
<organism evidence="10 11">
    <name type="scientific">Microlunatus elymi</name>
    <dbReference type="NCBI Taxonomy" id="2596828"/>
    <lineage>
        <taxon>Bacteria</taxon>
        <taxon>Bacillati</taxon>
        <taxon>Actinomycetota</taxon>
        <taxon>Actinomycetes</taxon>
        <taxon>Propionibacteriales</taxon>
        <taxon>Propionibacteriaceae</taxon>
        <taxon>Microlunatus</taxon>
    </lineage>
</organism>
<evidence type="ECO:0000313" key="10">
    <source>
        <dbReference type="EMBL" id="QDP98618.1"/>
    </source>
</evidence>
<dbReference type="KEGG" id="mik:FOE78_06320"/>
<dbReference type="EC" id="5.4.99.12" evidence="4"/>
<protein>
    <recommendedName>
        <fullName evidence="4">tRNA pseudouridine synthase A</fullName>
        <ecNumber evidence="4">5.4.99.12</ecNumber>
    </recommendedName>
    <alternativeName>
        <fullName evidence="4">tRNA pseudouridine(38-40) synthase</fullName>
    </alternativeName>
    <alternativeName>
        <fullName evidence="4">tRNA pseudouridylate synthase I</fullName>
    </alternativeName>
    <alternativeName>
        <fullName evidence="4">tRNA-uridine isomerase I</fullName>
    </alternativeName>
</protein>
<proteinExistence type="inferred from homology"/>
<evidence type="ECO:0000313" key="11">
    <source>
        <dbReference type="Proteomes" id="UP000319263"/>
    </source>
</evidence>
<feature type="domain" description="Pseudouridine synthase I TruA alpha/beta" evidence="9">
    <location>
        <begin position="173"/>
        <end position="277"/>
    </location>
</feature>
<dbReference type="PANTHER" id="PTHR11142">
    <property type="entry name" value="PSEUDOURIDYLATE SYNTHASE"/>
    <property type="match status" value="1"/>
</dbReference>
<feature type="active site" description="Nucleophile" evidence="4 5">
    <location>
        <position position="76"/>
    </location>
</feature>
<dbReference type="FunFam" id="3.30.70.580:FF:000008">
    <property type="entry name" value="tRNA pseudouridine synthase A"/>
    <property type="match status" value="1"/>
</dbReference>
<keyword evidence="2 4" id="KW-0819">tRNA processing</keyword>
<dbReference type="OrthoDB" id="9811823at2"/>
<dbReference type="CDD" id="cd02570">
    <property type="entry name" value="PseudoU_synth_EcTruA"/>
    <property type="match status" value="1"/>
</dbReference>
<dbReference type="InterPro" id="IPR020094">
    <property type="entry name" value="TruA/RsuA/RluB/E/F_N"/>
</dbReference>
<dbReference type="PANTHER" id="PTHR11142:SF0">
    <property type="entry name" value="TRNA PSEUDOURIDINE SYNTHASE-LIKE 1"/>
    <property type="match status" value="1"/>
</dbReference>
<feature type="binding site" evidence="4 6">
    <location>
        <position position="137"/>
    </location>
    <ligand>
        <name>substrate</name>
    </ligand>
</feature>
<evidence type="ECO:0000256" key="6">
    <source>
        <dbReference type="PIRSR" id="PIRSR001430-2"/>
    </source>
</evidence>
<evidence type="ECO:0000256" key="4">
    <source>
        <dbReference type="HAMAP-Rule" id="MF_00171"/>
    </source>
</evidence>
<dbReference type="GO" id="GO:0160147">
    <property type="term" value="F:tRNA pseudouridine(38-40) synthase activity"/>
    <property type="evidence" value="ECO:0007669"/>
    <property type="project" value="UniProtKB-EC"/>
</dbReference>
<dbReference type="RefSeq" id="WP_143988613.1">
    <property type="nucleotide sequence ID" value="NZ_CP041692.1"/>
</dbReference>
<comment type="function">
    <text evidence="4">Formation of pseudouridine at positions 38, 39 and 40 in the anticodon stem and loop of transfer RNAs.</text>
</comment>
<comment type="caution">
    <text evidence="4">Lacks conserved residue(s) required for the propagation of feature annotation.</text>
</comment>
<dbReference type="InterPro" id="IPR020097">
    <property type="entry name" value="PsdUridine_synth_TruA_a/b_dom"/>
</dbReference>
<dbReference type="InterPro" id="IPR001406">
    <property type="entry name" value="PsdUridine_synth_TruA"/>
</dbReference>
<gene>
    <name evidence="4 10" type="primary">truA</name>
    <name evidence="10" type="ORF">FOE78_06320</name>
</gene>
<evidence type="ECO:0000256" key="1">
    <source>
        <dbReference type="ARBA" id="ARBA00009375"/>
    </source>
</evidence>
<dbReference type="Gene3D" id="3.30.70.660">
    <property type="entry name" value="Pseudouridine synthase I, catalytic domain, C-terminal subdomain"/>
    <property type="match status" value="1"/>
</dbReference>
<dbReference type="PIRSF" id="PIRSF001430">
    <property type="entry name" value="tRNA_psdUrid_synth"/>
    <property type="match status" value="1"/>
</dbReference>
<dbReference type="InterPro" id="IPR020103">
    <property type="entry name" value="PsdUridine_synth_cat_dom_sf"/>
</dbReference>
<name>A0A516Q5B4_9ACTN</name>
<dbReference type="Proteomes" id="UP000319263">
    <property type="component" value="Chromosome"/>
</dbReference>
<dbReference type="GO" id="GO:0003723">
    <property type="term" value="F:RNA binding"/>
    <property type="evidence" value="ECO:0007669"/>
    <property type="project" value="InterPro"/>
</dbReference>
<reference evidence="10 11" key="1">
    <citation type="submission" date="2019-07" db="EMBL/GenBank/DDBJ databases">
        <title>Microlunatus dokdonensis sp. nov. isolated from the rhizospheric soil of the wild plant Elymus tsukushiensis.</title>
        <authorList>
            <person name="Ghim S.-Y."/>
            <person name="Hwang Y.-J."/>
            <person name="Son J.-S."/>
            <person name="Shin J.-H."/>
        </authorList>
    </citation>
    <scope>NUCLEOTIDE SEQUENCE [LARGE SCALE GENOMIC DNA]</scope>
    <source>
        <strain evidence="10 11">KUDC0627</strain>
    </source>
</reference>
<evidence type="ECO:0000256" key="5">
    <source>
        <dbReference type="PIRSR" id="PIRSR001430-1"/>
    </source>
</evidence>
<accession>A0A516Q5B4</accession>
<dbReference type="Pfam" id="PF01416">
    <property type="entry name" value="PseudoU_synth_1"/>
    <property type="match status" value="1"/>
</dbReference>
<keyword evidence="11" id="KW-1185">Reference proteome</keyword>
<dbReference type="HAMAP" id="MF_00171">
    <property type="entry name" value="TruA"/>
    <property type="match status" value="1"/>
</dbReference>
<evidence type="ECO:0000259" key="9">
    <source>
        <dbReference type="Pfam" id="PF01416"/>
    </source>
</evidence>
<dbReference type="InterPro" id="IPR020095">
    <property type="entry name" value="PsdUridine_synth_TruA_C"/>
</dbReference>
<comment type="subunit">
    <text evidence="4">Homodimer.</text>
</comment>
<comment type="catalytic activity">
    <reaction evidence="4 7">
        <text>uridine(38/39/40) in tRNA = pseudouridine(38/39/40) in tRNA</text>
        <dbReference type="Rhea" id="RHEA:22376"/>
        <dbReference type="Rhea" id="RHEA-COMP:10085"/>
        <dbReference type="Rhea" id="RHEA-COMP:10087"/>
        <dbReference type="ChEBI" id="CHEBI:65314"/>
        <dbReference type="ChEBI" id="CHEBI:65315"/>
        <dbReference type="EC" id="5.4.99.12"/>
    </reaction>
</comment>